<dbReference type="InterPro" id="IPR001763">
    <property type="entry name" value="Rhodanese-like_dom"/>
</dbReference>
<dbReference type="InterPro" id="IPR000751">
    <property type="entry name" value="MPI_Phosphatase"/>
</dbReference>
<evidence type="ECO:0000259" key="12">
    <source>
        <dbReference type="PROSITE" id="PS50206"/>
    </source>
</evidence>
<feature type="region of interest" description="Disordered" evidence="11">
    <location>
        <begin position="342"/>
        <end position="365"/>
    </location>
</feature>
<dbReference type="GO" id="GO:0000086">
    <property type="term" value="P:G2/M transition of mitotic cell cycle"/>
    <property type="evidence" value="ECO:0007669"/>
    <property type="project" value="TreeGrafter"/>
</dbReference>
<dbReference type="GO" id="GO:0051301">
    <property type="term" value="P:cell division"/>
    <property type="evidence" value="ECO:0007669"/>
    <property type="project" value="UniProtKB-UniRule"/>
</dbReference>
<evidence type="ECO:0000256" key="5">
    <source>
        <dbReference type="ARBA" id="ARBA00022801"/>
    </source>
</evidence>
<comment type="catalytic activity">
    <reaction evidence="8 10">
        <text>O-phospho-L-tyrosyl-[protein] + H2O = L-tyrosyl-[protein] + phosphate</text>
        <dbReference type="Rhea" id="RHEA:10684"/>
        <dbReference type="Rhea" id="RHEA-COMP:10136"/>
        <dbReference type="Rhea" id="RHEA-COMP:20101"/>
        <dbReference type="ChEBI" id="CHEBI:15377"/>
        <dbReference type="ChEBI" id="CHEBI:43474"/>
        <dbReference type="ChEBI" id="CHEBI:46858"/>
        <dbReference type="ChEBI" id="CHEBI:61978"/>
        <dbReference type="EC" id="3.1.3.48"/>
    </reaction>
</comment>
<dbReference type="OrthoDB" id="26523at2759"/>
<sequence>MEMSSPLAAMHPPAAIPGPWGYCRDLPPSKPLFGAHNLSQKNFNFRDMSMKKGGVDASYFAQQPMRGSSPTASLAADMSSNLHVDQSPQLATPRRSLFTSALFQQVDGQTEGMNTTPIRWEGVTTPPIPDSSPNFVPDSMDISPLPHKAPFNSYLTAPSPSPADAMSTNDDDMCSPRERSVKGLDIPRPSSAAEYICSSPDYLNLLLTHASRKRSILLRPSLSRTKNFSTNTVSFKQQEEQPFRFGAGCDRDSFGSIGNTSSPSLDECFAPSPPQERRPCSNGSLFGSSKIKSFPFGSNLQSRNNGSPLAAIRKQTAAHSRPRPSKMRRSLSMFEHPEDVMNAKQDGDESDSPSSMSSVMDTEDTHSLKLPHFTPSEPESLPRITHDTLIKVLDGAYDHIYDQKAIIDCRFEYEYNGGHIEGAMNFCDKEQLAERLFTAPATNNTLLILHCEYSAHRAPLMAKFVRSQDRKENAHRYPALHYPEVYILDGGYSSFYHSNSTRCFPQNYLRMDAKEHEQSCERGLNKLRQRSKLNRAHTFAIGQHSCQMEDSPTALSRSKSGGNIFMLGDDTLNVGRIGASRRMASY</sequence>
<dbReference type="InterPro" id="IPR036873">
    <property type="entry name" value="Rhodanese-like_dom_sf"/>
</dbReference>
<gene>
    <name evidence="13" type="primary">CDC25</name>
    <name evidence="13" type="ORF">E8E13_001570</name>
</gene>
<comment type="function">
    <text evidence="10">Tyrosine protein phosphatase which functions as a dosage-dependent inducer of mitotic progression.</text>
</comment>
<evidence type="ECO:0000256" key="6">
    <source>
        <dbReference type="ARBA" id="ARBA00022912"/>
    </source>
</evidence>
<dbReference type="Gene3D" id="3.40.250.10">
    <property type="entry name" value="Rhodanese-like domain"/>
    <property type="match status" value="1"/>
</dbReference>
<dbReference type="GO" id="GO:0110032">
    <property type="term" value="P:positive regulation of G2/MI transition of meiotic cell cycle"/>
    <property type="evidence" value="ECO:0007669"/>
    <property type="project" value="TreeGrafter"/>
</dbReference>
<dbReference type="SMART" id="SM00450">
    <property type="entry name" value="RHOD"/>
    <property type="match status" value="1"/>
</dbReference>
<accession>A0A9P4W8E2</accession>
<evidence type="ECO:0000313" key="13">
    <source>
        <dbReference type="EMBL" id="KAF2996403.1"/>
    </source>
</evidence>
<keyword evidence="6 10" id="KW-0904">Protein phosphatase</keyword>
<proteinExistence type="inferred from homology"/>
<keyword evidence="7 10" id="KW-0131">Cell cycle</keyword>
<keyword evidence="14" id="KW-1185">Reference proteome</keyword>
<evidence type="ECO:0000256" key="4">
    <source>
        <dbReference type="ARBA" id="ARBA00022776"/>
    </source>
</evidence>
<feature type="domain" description="Rhodanese" evidence="12">
    <location>
        <begin position="400"/>
        <end position="504"/>
    </location>
</feature>
<reference evidence="13" key="1">
    <citation type="submission" date="2019-04" db="EMBL/GenBank/DDBJ databases">
        <title>Sequencing of skin fungus with MAO and IRED activity.</title>
        <authorList>
            <person name="Marsaioli A.J."/>
            <person name="Bonatto J.M.C."/>
            <person name="Reis Junior O."/>
        </authorList>
    </citation>
    <scope>NUCLEOTIDE SEQUENCE</scope>
    <source>
        <strain evidence="13">30M1</strain>
    </source>
</reference>
<dbReference type="PROSITE" id="PS50206">
    <property type="entry name" value="RHODANESE_3"/>
    <property type="match status" value="1"/>
</dbReference>
<dbReference type="PANTHER" id="PTHR10828">
    <property type="entry name" value="M-PHASE INDUCER PHOSPHATASE DUAL SPECIFICITY PHOSPHATASE CDC25"/>
    <property type="match status" value="1"/>
</dbReference>
<dbReference type="GO" id="GO:0005737">
    <property type="term" value="C:cytoplasm"/>
    <property type="evidence" value="ECO:0007669"/>
    <property type="project" value="TreeGrafter"/>
</dbReference>
<evidence type="ECO:0000256" key="9">
    <source>
        <dbReference type="ARBA" id="ARBA00067190"/>
    </source>
</evidence>
<evidence type="ECO:0000313" key="14">
    <source>
        <dbReference type="Proteomes" id="UP000801428"/>
    </source>
</evidence>
<dbReference type="FunFam" id="3.40.250.10:FF:000021">
    <property type="entry name" value="M-phase inducer phosphatase cdc-25.2"/>
    <property type="match status" value="1"/>
</dbReference>
<comment type="caution">
    <text evidence="13">The sequence shown here is derived from an EMBL/GenBank/DDBJ whole genome shotgun (WGS) entry which is preliminary data.</text>
</comment>
<dbReference type="PANTHER" id="PTHR10828:SF17">
    <property type="entry name" value="PROTEIN-TYROSINE-PHOSPHATASE"/>
    <property type="match status" value="1"/>
</dbReference>
<keyword evidence="3 10" id="KW-0132">Cell division</keyword>
<dbReference type="SUPFAM" id="SSF52821">
    <property type="entry name" value="Rhodanese/Cell cycle control phosphatase"/>
    <property type="match status" value="1"/>
</dbReference>
<dbReference type="GO" id="GO:0004725">
    <property type="term" value="F:protein tyrosine phosphatase activity"/>
    <property type="evidence" value="ECO:0007669"/>
    <property type="project" value="UniProtKB-UniRule"/>
</dbReference>
<dbReference type="CDD" id="cd01530">
    <property type="entry name" value="Cdc25"/>
    <property type="match status" value="1"/>
</dbReference>
<dbReference type="EC" id="3.1.3.48" evidence="2 10"/>
<dbReference type="Pfam" id="PF00581">
    <property type="entry name" value="Rhodanese"/>
    <property type="match status" value="1"/>
</dbReference>
<dbReference type="EMBL" id="SWKU01000027">
    <property type="protein sequence ID" value="KAF2996403.1"/>
    <property type="molecule type" value="Genomic_DNA"/>
</dbReference>
<evidence type="ECO:0000256" key="1">
    <source>
        <dbReference type="ARBA" id="ARBA00011065"/>
    </source>
</evidence>
<name>A0A9P4W8E2_CURKU</name>
<keyword evidence="5 10" id="KW-0378">Hydrolase</keyword>
<evidence type="ECO:0000256" key="11">
    <source>
        <dbReference type="SAM" id="MobiDB-lite"/>
    </source>
</evidence>
<organism evidence="13 14">
    <name type="scientific">Curvularia kusanoi</name>
    <name type="common">Cochliobolus kusanoi</name>
    <dbReference type="NCBI Taxonomy" id="90978"/>
    <lineage>
        <taxon>Eukaryota</taxon>
        <taxon>Fungi</taxon>
        <taxon>Dikarya</taxon>
        <taxon>Ascomycota</taxon>
        <taxon>Pezizomycotina</taxon>
        <taxon>Dothideomycetes</taxon>
        <taxon>Pleosporomycetidae</taxon>
        <taxon>Pleosporales</taxon>
        <taxon>Pleosporineae</taxon>
        <taxon>Pleosporaceae</taxon>
        <taxon>Curvularia</taxon>
    </lineage>
</organism>
<evidence type="ECO:0000256" key="8">
    <source>
        <dbReference type="ARBA" id="ARBA00051722"/>
    </source>
</evidence>
<evidence type="ECO:0000256" key="2">
    <source>
        <dbReference type="ARBA" id="ARBA00013064"/>
    </source>
</evidence>
<evidence type="ECO:0000256" key="7">
    <source>
        <dbReference type="ARBA" id="ARBA00023306"/>
    </source>
</evidence>
<dbReference type="GO" id="GO:0005634">
    <property type="term" value="C:nucleus"/>
    <property type="evidence" value="ECO:0007669"/>
    <property type="project" value="TreeGrafter"/>
</dbReference>
<dbReference type="Proteomes" id="UP000801428">
    <property type="component" value="Unassembled WGS sequence"/>
</dbReference>
<protein>
    <recommendedName>
        <fullName evidence="9 10">M-phase inducer phosphatase</fullName>
        <ecNumber evidence="2 10">3.1.3.48</ecNumber>
    </recommendedName>
</protein>
<comment type="similarity">
    <text evidence="1 10">Belongs to the MPI phosphatase family.</text>
</comment>
<keyword evidence="4 10" id="KW-0498">Mitosis</keyword>
<dbReference type="AlphaFoldDB" id="A0A9P4W8E2"/>
<evidence type="ECO:0000256" key="10">
    <source>
        <dbReference type="RuleBase" id="RU368028"/>
    </source>
</evidence>
<evidence type="ECO:0000256" key="3">
    <source>
        <dbReference type="ARBA" id="ARBA00022618"/>
    </source>
</evidence>
<feature type="region of interest" description="Disordered" evidence="11">
    <location>
        <begin position="256"/>
        <end position="284"/>
    </location>
</feature>
<dbReference type="GO" id="GO:0010971">
    <property type="term" value="P:positive regulation of G2/M transition of mitotic cell cycle"/>
    <property type="evidence" value="ECO:0007669"/>
    <property type="project" value="TreeGrafter"/>
</dbReference>